<sequence>MKHKICIYAIARNEEQFVDRFCDAVAEADYIAVLDTGSTDRTVEKLSDRGVIVRQTTIEPWRFDVARNLSMLLIPRDTDLCVCVDLDEVLLPGWRAALEKAWTVDAETGTYRCICSRNADGSEGTVFLREKIHRPKCATWRYPVHEVLVPSDGRPFFRCVNVEGMAAEHLPDERKSRAQYLPLLELAAQEAPQDARCAHYLGREYLYRGMFRKAAEELKRHLTLPSAVWDEERAASMRYLSACMHALGDERSAMCWAMRAIAEVPEQRENWYEAEKAAYRAENWEGVVYYGRKALRITTKSRSAINEAEAWGAAPWDLLSIGLWHTGDIRGAAEAASTALSLCRSERIEANLRLFQERLGEA</sequence>
<name>A0A8S5UXW8_9CAUD</name>
<dbReference type="SUPFAM" id="SSF48452">
    <property type="entry name" value="TPR-like"/>
    <property type="match status" value="1"/>
</dbReference>
<organism evidence="1">
    <name type="scientific">Myoviridae sp. ct7113</name>
    <dbReference type="NCBI Taxonomy" id="2825037"/>
    <lineage>
        <taxon>Viruses</taxon>
        <taxon>Duplodnaviria</taxon>
        <taxon>Heunggongvirae</taxon>
        <taxon>Uroviricota</taxon>
        <taxon>Caudoviricetes</taxon>
    </lineage>
</organism>
<dbReference type="EMBL" id="BK016164">
    <property type="protein sequence ID" value="DAF99325.1"/>
    <property type="molecule type" value="Genomic_DNA"/>
</dbReference>
<dbReference type="InterPro" id="IPR011990">
    <property type="entry name" value="TPR-like_helical_dom_sf"/>
</dbReference>
<reference evidence="1" key="1">
    <citation type="journal article" date="2021" name="Proc. Natl. Acad. Sci. U.S.A.">
        <title>A Catalog of Tens of Thousands of Viruses from Human Metagenomes Reveals Hidden Associations with Chronic Diseases.</title>
        <authorList>
            <person name="Tisza M.J."/>
            <person name="Buck C.B."/>
        </authorList>
    </citation>
    <scope>NUCLEOTIDE SEQUENCE</scope>
    <source>
        <strain evidence="1">Ct7113</strain>
    </source>
</reference>
<dbReference type="SUPFAM" id="SSF53448">
    <property type="entry name" value="Nucleotide-diphospho-sugar transferases"/>
    <property type="match status" value="1"/>
</dbReference>
<evidence type="ECO:0000313" key="1">
    <source>
        <dbReference type="EMBL" id="DAF99325.1"/>
    </source>
</evidence>
<protein>
    <submittedName>
        <fullName evidence="1">Glycosyltransferase</fullName>
    </submittedName>
</protein>
<accession>A0A8S5UXW8</accession>
<dbReference type="InterPro" id="IPR029044">
    <property type="entry name" value="Nucleotide-diphossugar_trans"/>
</dbReference>
<dbReference type="Gene3D" id="3.90.550.10">
    <property type="entry name" value="Spore Coat Polysaccharide Biosynthesis Protein SpsA, Chain A"/>
    <property type="match status" value="1"/>
</dbReference>
<proteinExistence type="predicted"/>
<dbReference type="Gene3D" id="1.25.40.10">
    <property type="entry name" value="Tetratricopeptide repeat domain"/>
    <property type="match status" value="1"/>
</dbReference>